<protein>
    <submittedName>
        <fullName evidence="2">Putative copia-like polyprotein</fullName>
    </submittedName>
</protein>
<feature type="region of interest" description="Disordered" evidence="1">
    <location>
        <begin position="35"/>
        <end position="75"/>
    </location>
</feature>
<accession>A0A699JG58</accession>
<comment type="caution">
    <text evidence="2">The sequence shown here is derived from an EMBL/GenBank/DDBJ whole genome shotgun (WGS) entry which is preliminary data.</text>
</comment>
<reference evidence="2" key="1">
    <citation type="journal article" date="2019" name="Sci. Rep.">
        <title>Draft genome of Tanacetum cinerariifolium, the natural source of mosquito coil.</title>
        <authorList>
            <person name="Yamashiro T."/>
            <person name="Shiraishi A."/>
            <person name="Satake H."/>
            <person name="Nakayama K."/>
        </authorList>
    </citation>
    <scope>NUCLEOTIDE SEQUENCE</scope>
</reference>
<organism evidence="2">
    <name type="scientific">Tanacetum cinerariifolium</name>
    <name type="common">Dalmatian daisy</name>
    <name type="synonym">Chrysanthemum cinerariifolium</name>
    <dbReference type="NCBI Taxonomy" id="118510"/>
    <lineage>
        <taxon>Eukaryota</taxon>
        <taxon>Viridiplantae</taxon>
        <taxon>Streptophyta</taxon>
        <taxon>Embryophyta</taxon>
        <taxon>Tracheophyta</taxon>
        <taxon>Spermatophyta</taxon>
        <taxon>Magnoliopsida</taxon>
        <taxon>eudicotyledons</taxon>
        <taxon>Gunneridae</taxon>
        <taxon>Pentapetalae</taxon>
        <taxon>asterids</taxon>
        <taxon>campanulids</taxon>
        <taxon>Asterales</taxon>
        <taxon>Asteraceae</taxon>
        <taxon>Asteroideae</taxon>
        <taxon>Anthemideae</taxon>
        <taxon>Anthemidinae</taxon>
        <taxon>Tanacetum</taxon>
    </lineage>
</organism>
<gene>
    <name evidence="2" type="ORF">Tci_606814</name>
</gene>
<dbReference type="AlphaFoldDB" id="A0A699JG58"/>
<evidence type="ECO:0000313" key="2">
    <source>
        <dbReference type="EMBL" id="GFA34842.1"/>
    </source>
</evidence>
<proteinExistence type="predicted"/>
<sequence length="116" mass="13080">MYTQEIANQLPDAFTNTKRVTKSYIPAVNAPAQVEIPDVKSDDKVTQESKAHLKHGRPVGSKDKNPRKRKATENAIIHEDIVLEGTQNVARENQHHSLNVKVDMTATNGKKQWRLN</sequence>
<feature type="compositionally biased region" description="Basic and acidic residues" evidence="1">
    <location>
        <begin position="37"/>
        <end position="51"/>
    </location>
</feature>
<dbReference type="EMBL" id="BKCJ010408724">
    <property type="protein sequence ID" value="GFA34842.1"/>
    <property type="molecule type" value="Genomic_DNA"/>
</dbReference>
<name>A0A699JG58_TANCI</name>
<evidence type="ECO:0000256" key="1">
    <source>
        <dbReference type="SAM" id="MobiDB-lite"/>
    </source>
</evidence>